<feature type="region of interest" description="Disordered" evidence="1">
    <location>
        <begin position="219"/>
        <end position="264"/>
    </location>
</feature>
<proteinExistence type="predicted"/>
<evidence type="ECO:0000313" key="5">
    <source>
        <dbReference type="Proteomes" id="UP000185124"/>
    </source>
</evidence>
<gene>
    <name evidence="4" type="ORF">SAMN04489832_0284</name>
</gene>
<keyword evidence="2" id="KW-1133">Transmembrane helix</keyword>
<name>A0A1N5TNY4_9ACTN</name>
<feature type="transmembrane region" description="Helical" evidence="2">
    <location>
        <begin position="274"/>
        <end position="292"/>
    </location>
</feature>
<keyword evidence="5" id="KW-1185">Reference proteome</keyword>
<keyword evidence="2" id="KW-0812">Transmembrane</keyword>
<evidence type="ECO:0000256" key="2">
    <source>
        <dbReference type="SAM" id="Phobius"/>
    </source>
</evidence>
<feature type="signal peptide" evidence="3">
    <location>
        <begin position="1"/>
        <end position="27"/>
    </location>
</feature>
<feature type="chain" id="PRO_5012907229" description="LPXTG-motif cell wall anchor domain-containing protein" evidence="3">
    <location>
        <begin position="28"/>
        <end position="301"/>
    </location>
</feature>
<dbReference type="EMBL" id="FSQT01000001">
    <property type="protein sequence ID" value="SIM49957.1"/>
    <property type="molecule type" value="Genomic_DNA"/>
</dbReference>
<sequence length="301" mass="30653">MRTLKTIGAALGALTLSTLMLSAPAQAKPGDPVWTANGASAITGKNEVTLKGANTSVETANLNMEMAAATTVSFHYELADGATCSAGAPRVYLVVNGVNTNSWDQLIGGNTQCGEDGDVSFTVATPGTIKEAGVVYDNGTAGTVVVSDLQIGDELVNFRARVPGPPEPRDCEAYLYTGTKQNLCADFPNPPGKVNCSDVKYHVTLVDVKNDPWGLDGNQGIPGIGCESNPLKPSKPTKPTPKPTPTATYTPAPPVPAPGAGGGLPVTGASGGTLAGIGLGALVLGLGAVLLARRWKARFAA</sequence>
<evidence type="ECO:0008006" key="6">
    <source>
        <dbReference type="Google" id="ProtNLM"/>
    </source>
</evidence>
<accession>A0A1N5TNY4</accession>
<reference evidence="5" key="1">
    <citation type="submission" date="2016-12" db="EMBL/GenBank/DDBJ databases">
        <authorList>
            <person name="Varghese N."/>
            <person name="Submissions S."/>
        </authorList>
    </citation>
    <scope>NUCLEOTIDE SEQUENCE [LARGE SCALE GENOMIC DNA]</scope>
    <source>
        <strain evidence="5">DSM 45599</strain>
    </source>
</reference>
<evidence type="ECO:0000256" key="1">
    <source>
        <dbReference type="SAM" id="MobiDB-lite"/>
    </source>
</evidence>
<organism evidence="4 5">
    <name type="scientific">Micromonospora cremea</name>
    <dbReference type="NCBI Taxonomy" id="709881"/>
    <lineage>
        <taxon>Bacteria</taxon>
        <taxon>Bacillati</taxon>
        <taxon>Actinomycetota</taxon>
        <taxon>Actinomycetes</taxon>
        <taxon>Micromonosporales</taxon>
        <taxon>Micromonosporaceae</taxon>
        <taxon>Micromonospora</taxon>
    </lineage>
</organism>
<evidence type="ECO:0000313" key="4">
    <source>
        <dbReference type="EMBL" id="SIM49957.1"/>
    </source>
</evidence>
<keyword evidence="3" id="KW-0732">Signal</keyword>
<dbReference type="Proteomes" id="UP000185124">
    <property type="component" value="Unassembled WGS sequence"/>
</dbReference>
<protein>
    <recommendedName>
        <fullName evidence="6">LPXTG-motif cell wall anchor domain-containing protein</fullName>
    </recommendedName>
</protein>
<dbReference type="OrthoDB" id="3411821at2"/>
<dbReference type="RefSeq" id="WP_074308082.1">
    <property type="nucleotide sequence ID" value="NZ_FSQT01000001.1"/>
</dbReference>
<evidence type="ECO:0000256" key="3">
    <source>
        <dbReference type="SAM" id="SignalP"/>
    </source>
</evidence>
<keyword evidence="2" id="KW-0472">Membrane</keyword>
<dbReference type="AlphaFoldDB" id="A0A1N5TNY4"/>